<gene>
    <name evidence="2" type="ORF">SAMN05216217_10576</name>
</gene>
<feature type="domain" description="Endonuclease/exonuclease/phosphatase" evidence="1">
    <location>
        <begin position="4"/>
        <end position="241"/>
    </location>
</feature>
<dbReference type="InterPro" id="IPR005135">
    <property type="entry name" value="Endo/exonuclease/phosphatase"/>
</dbReference>
<dbReference type="OrthoDB" id="583592at2"/>
<dbReference type="InterPro" id="IPR036691">
    <property type="entry name" value="Endo/exonu/phosph_ase_sf"/>
</dbReference>
<evidence type="ECO:0000259" key="1">
    <source>
        <dbReference type="Pfam" id="PF03372"/>
    </source>
</evidence>
<dbReference type="Proteomes" id="UP000243629">
    <property type="component" value="Unassembled WGS sequence"/>
</dbReference>
<evidence type="ECO:0000313" key="3">
    <source>
        <dbReference type="Proteomes" id="UP000243629"/>
    </source>
</evidence>
<evidence type="ECO:0000313" key="2">
    <source>
        <dbReference type="EMBL" id="SFM44305.1"/>
    </source>
</evidence>
<keyword evidence="2" id="KW-0269">Exonuclease</keyword>
<proteinExistence type="predicted"/>
<dbReference type="SUPFAM" id="SSF56219">
    <property type="entry name" value="DNase I-like"/>
    <property type="match status" value="1"/>
</dbReference>
<dbReference type="Gene3D" id="3.60.10.10">
    <property type="entry name" value="Endonuclease/exonuclease/phosphatase"/>
    <property type="match status" value="1"/>
</dbReference>
<dbReference type="GO" id="GO:0004527">
    <property type="term" value="F:exonuclease activity"/>
    <property type="evidence" value="ECO:0007669"/>
    <property type="project" value="UniProtKB-KW"/>
</dbReference>
<dbReference type="AlphaFoldDB" id="A0A1I4QWX0"/>
<keyword evidence="2" id="KW-0378">Hydrolase</keyword>
<dbReference type="RefSeq" id="WP_093474493.1">
    <property type="nucleotide sequence ID" value="NZ_FOUI01000005.1"/>
</dbReference>
<keyword evidence="3" id="KW-1185">Reference proteome</keyword>
<sequence>MKVVSWNCNGALRNKLTFADSLDADVLVIQECEDPAYSTRAYRDWAGDYLWCGESSSRGIGVFPKRGNQVSACNWHGLFAVAGLPGNSPTLQWRTDELRLFLPFRLNDQLTLLAVWTKGHRDEVFAYMGQFWKYLQIHRGDLPISRCLILGDFNSNSIWDKPDRWWNHSDVVAELAELGFASQYHLQTGEPQGSESRPTFFLQRNPAKPYHIDYVFASRDLATGSELQIGGPDDWLEVSDHMPLMLDVRLNG</sequence>
<keyword evidence="2" id="KW-0540">Nuclease</keyword>
<dbReference type="EMBL" id="FOUI01000005">
    <property type="protein sequence ID" value="SFM44305.1"/>
    <property type="molecule type" value="Genomic_DNA"/>
</dbReference>
<dbReference type="STRING" id="1720063.SAMN05216217_10576"/>
<dbReference type="Pfam" id="PF03372">
    <property type="entry name" value="Exo_endo_phos"/>
    <property type="match status" value="1"/>
</dbReference>
<protein>
    <submittedName>
        <fullName evidence="2">Exonuclease III</fullName>
    </submittedName>
</protein>
<name>A0A1I4QWX0_9GAMM</name>
<organism evidence="2 3">
    <name type="scientific">Halopseudomonas yangmingensis</name>
    <dbReference type="NCBI Taxonomy" id="1720063"/>
    <lineage>
        <taxon>Bacteria</taxon>
        <taxon>Pseudomonadati</taxon>
        <taxon>Pseudomonadota</taxon>
        <taxon>Gammaproteobacteria</taxon>
        <taxon>Pseudomonadales</taxon>
        <taxon>Pseudomonadaceae</taxon>
        <taxon>Halopseudomonas</taxon>
    </lineage>
</organism>
<accession>A0A1I4QWX0</accession>
<reference evidence="3" key="1">
    <citation type="submission" date="2016-10" db="EMBL/GenBank/DDBJ databases">
        <authorList>
            <person name="Varghese N."/>
            <person name="Submissions S."/>
        </authorList>
    </citation>
    <scope>NUCLEOTIDE SEQUENCE [LARGE SCALE GENOMIC DNA]</scope>
    <source>
        <strain evidence="3">DSM 24213</strain>
    </source>
</reference>